<dbReference type="GeneID" id="89336443"/>
<protein>
    <submittedName>
        <fullName evidence="1">Aldose 1-epimerase</fullName>
    </submittedName>
</protein>
<evidence type="ECO:0000313" key="1">
    <source>
        <dbReference type="EMBL" id="WWQ59202.1"/>
    </source>
</evidence>
<name>A0AAX4KXQ6_9CREN</name>
<dbReference type="Pfam" id="PF01263">
    <property type="entry name" value="Aldose_epim"/>
    <property type="match status" value="1"/>
</dbReference>
<dbReference type="GO" id="GO:0033499">
    <property type="term" value="P:galactose catabolic process via UDP-galactose, Leloir pathway"/>
    <property type="evidence" value="ECO:0007669"/>
    <property type="project" value="TreeGrafter"/>
</dbReference>
<dbReference type="EMBL" id="CP146016">
    <property type="protein sequence ID" value="WWQ59202.1"/>
    <property type="molecule type" value="Genomic_DNA"/>
</dbReference>
<dbReference type="InterPro" id="IPR014718">
    <property type="entry name" value="GH-type_carb-bd"/>
</dbReference>
<dbReference type="InterPro" id="IPR011013">
    <property type="entry name" value="Gal_mutarotase_sf_dom"/>
</dbReference>
<reference evidence="1 2" key="1">
    <citation type="submission" date="2024-02" db="EMBL/GenBank/DDBJ databases">
        <title>STSV induces naive adaptation in Sulfolobus.</title>
        <authorList>
            <person name="Xiang X."/>
            <person name="Song M."/>
        </authorList>
    </citation>
    <scope>NUCLEOTIDE SEQUENCE [LARGE SCALE GENOMIC DNA]</scope>
    <source>
        <strain evidence="1 2">RT2</strain>
    </source>
</reference>
<organism evidence="1 2">
    <name type="scientific">Sulfolobus tengchongensis</name>
    <dbReference type="NCBI Taxonomy" id="207809"/>
    <lineage>
        <taxon>Archaea</taxon>
        <taxon>Thermoproteota</taxon>
        <taxon>Thermoprotei</taxon>
        <taxon>Sulfolobales</taxon>
        <taxon>Sulfolobaceae</taxon>
        <taxon>Sulfolobus</taxon>
    </lineage>
</organism>
<dbReference type="InterPro" id="IPR008183">
    <property type="entry name" value="Aldose_1/G6P_1-epimerase"/>
</dbReference>
<evidence type="ECO:0000313" key="2">
    <source>
        <dbReference type="Proteomes" id="UP001432202"/>
    </source>
</evidence>
<gene>
    <name evidence="1" type="ORF">V6M85_06705</name>
</gene>
<dbReference type="CDD" id="cd01081">
    <property type="entry name" value="Aldose_epim"/>
    <property type="match status" value="1"/>
</dbReference>
<accession>A0AAX4KXQ6</accession>
<dbReference type="GO" id="GO:0004034">
    <property type="term" value="F:aldose 1-epimerase activity"/>
    <property type="evidence" value="ECO:0007669"/>
    <property type="project" value="TreeGrafter"/>
</dbReference>
<dbReference type="RefSeq" id="WP_338598173.1">
    <property type="nucleotide sequence ID" value="NZ_CP146016.1"/>
</dbReference>
<dbReference type="PANTHER" id="PTHR10091">
    <property type="entry name" value="ALDOSE-1-EPIMERASE"/>
    <property type="match status" value="1"/>
</dbReference>
<dbReference type="PANTHER" id="PTHR10091:SF0">
    <property type="entry name" value="GALACTOSE MUTAROTASE"/>
    <property type="match status" value="1"/>
</dbReference>
<dbReference type="SUPFAM" id="SSF74650">
    <property type="entry name" value="Galactose mutarotase-like"/>
    <property type="match status" value="1"/>
</dbReference>
<keyword evidence="2" id="KW-1185">Reference proteome</keyword>
<dbReference type="GO" id="GO:0006006">
    <property type="term" value="P:glucose metabolic process"/>
    <property type="evidence" value="ECO:0007669"/>
    <property type="project" value="TreeGrafter"/>
</dbReference>
<dbReference type="AlphaFoldDB" id="A0AAX4KXQ6"/>
<sequence length="263" mass="29672">MKIKKGDTEAEILTRGAYLYSFKIGSKDVILKGDMERPTRGGMAILVPFANRIKDGEYVFEGIKYTLPKNREGNAIHGLVLDKDFNVISKGEDNISLEYIVEHEGYPTRLECVITYKIFKHGLRTKINIKNVGNRRAPLTVGAHPYFMVADDWTILTEKEDSVKKCVSFNKIPTGELIKTKLEHTDYDDCFLINGGIQLSSSYSKVRIIRRNMPFVQIYTGVRGAVAIEPMSGAPDAFHNGLGLKILEPNESAYFSFTLRFHV</sequence>
<proteinExistence type="predicted"/>
<dbReference type="Proteomes" id="UP001432202">
    <property type="component" value="Chromosome"/>
</dbReference>
<dbReference type="GO" id="GO:0030246">
    <property type="term" value="F:carbohydrate binding"/>
    <property type="evidence" value="ECO:0007669"/>
    <property type="project" value="InterPro"/>
</dbReference>
<dbReference type="Gene3D" id="2.70.98.10">
    <property type="match status" value="1"/>
</dbReference>